<evidence type="ECO:0000313" key="2">
    <source>
        <dbReference type="Proteomes" id="UP000600449"/>
    </source>
</evidence>
<dbReference type="RefSeq" id="WP_188908557.1">
    <property type="nucleotide sequence ID" value="NZ_BMMF01000001.1"/>
</dbReference>
<name>A0A917Q3X5_9HYPH</name>
<proteinExistence type="predicted"/>
<dbReference type="Proteomes" id="UP000600449">
    <property type="component" value="Unassembled WGS sequence"/>
</dbReference>
<dbReference type="AlphaFoldDB" id="A0A917Q3X5"/>
<dbReference type="Pfam" id="PF19985">
    <property type="entry name" value="DUF6421"/>
    <property type="match status" value="1"/>
</dbReference>
<accession>A0A917Q3X5</accession>
<comment type="caution">
    <text evidence="1">The sequence shown here is derived from an EMBL/GenBank/DDBJ whole genome shotgun (WGS) entry which is preliminary data.</text>
</comment>
<gene>
    <name evidence="1" type="ORF">GCM10011322_02040</name>
</gene>
<protein>
    <submittedName>
        <fullName evidence="1">Uncharacterized protein</fullName>
    </submittedName>
</protein>
<dbReference type="EMBL" id="BMMF01000001">
    <property type="protein sequence ID" value="GGK18904.1"/>
    <property type="molecule type" value="Genomic_DNA"/>
</dbReference>
<organism evidence="1 2">
    <name type="scientific">Salinarimonas ramus</name>
    <dbReference type="NCBI Taxonomy" id="690164"/>
    <lineage>
        <taxon>Bacteria</taxon>
        <taxon>Pseudomonadati</taxon>
        <taxon>Pseudomonadota</taxon>
        <taxon>Alphaproteobacteria</taxon>
        <taxon>Hyphomicrobiales</taxon>
        <taxon>Salinarimonadaceae</taxon>
        <taxon>Salinarimonas</taxon>
    </lineage>
</organism>
<evidence type="ECO:0000313" key="1">
    <source>
        <dbReference type="EMBL" id="GGK18904.1"/>
    </source>
</evidence>
<sequence length="427" mass="46831">MIDELVRLADAVGAVQARDGSLPGGADGERARESARRAAGIAADIATSLGAPEQARTIVADTMDWLAAGASKRPDFSRTRDAMRAPDDGRPFFFFGPLRLANGGRTGYRFETFLAMREEPTDAPYRALYEAYPHPKNICQSAHLLAGSAGLTRGNNIVFFPENIAAPDVPDRQLYALFFFNKFKRIYGTITVPTWDAVGNADALRTSRDADPRRLYEARCVWGYLHDYYHHRGPRPFDEQIGLKTRWFTGLLEELKVDLASYLACRKGGVPQGDTVADFILFDRTMRYPGEPDWSRNFDSGTGLLLLAHLHEAGALEVGADGRLVLDLDGVDAAAASFVSRVEALEALDDARYLAAAEAMVRHYLPAPEGEEIRFGAPAFLRASAFAERIGKAPSVSFTFEEEACGAGVREAIHALRGRVPDATRSR</sequence>
<dbReference type="InterPro" id="IPR046306">
    <property type="entry name" value="DUF6421"/>
</dbReference>
<reference evidence="1 2" key="1">
    <citation type="journal article" date="2014" name="Int. J. Syst. Evol. Microbiol.">
        <title>Complete genome sequence of Corynebacterium casei LMG S-19264T (=DSM 44701T), isolated from a smear-ripened cheese.</title>
        <authorList>
            <consortium name="US DOE Joint Genome Institute (JGI-PGF)"/>
            <person name="Walter F."/>
            <person name="Albersmeier A."/>
            <person name="Kalinowski J."/>
            <person name="Ruckert C."/>
        </authorList>
    </citation>
    <scope>NUCLEOTIDE SEQUENCE [LARGE SCALE GENOMIC DNA]</scope>
    <source>
        <strain evidence="1 2">CGMCC 1.9161</strain>
    </source>
</reference>
<keyword evidence="2" id="KW-1185">Reference proteome</keyword>